<evidence type="ECO:0000256" key="3">
    <source>
        <dbReference type="ARBA" id="ARBA00023015"/>
    </source>
</evidence>
<dbReference type="PANTHER" id="PTHR36206:SF13">
    <property type="entry name" value="TRANSCRIPTIONAL REGULATORY PROTEIN MOC3"/>
    <property type="match status" value="1"/>
</dbReference>
<keyword evidence="1" id="KW-0479">Metal-binding</keyword>
<evidence type="ECO:0000256" key="6">
    <source>
        <dbReference type="ARBA" id="ARBA00023242"/>
    </source>
</evidence>
<feature type="domain" description="Zn(2)-C6 fungal-type" evidence="8">
    <location>
        <begin position="161"/>
        <end position="190"/>
    </location>
</feature>
<feature type="non-terminal residue" evidence="9">
    <location>
        <position position="641"/>
    </location>
</feature>
<keyword evidence="4" id="KW-0238">DNA-binding</keyword>
<feature type="compositionally biased region" description="Polar residues" evidence="7">
    <location>
        <begin position="78"/>
        <end position="89"/>
    </location>
</feature>
<keyword evidence="3" id="KW-0805">Transcription regulation</keyword>
<dbReference type="OrthoDB" id="5375558at2759"/>
<dbReference type="AlphaFoldDB" id="A0A3E2HRM3"/>
<protein>
    <recommendedName>
        <fullName evidence="8">Zn(2)-C6 fungal-type domain-containing protein</fullName>
    </recommendedName>
</protein>
<dbReference type="EMBL" id="NCSJ02000003">
    <property type="protein sequence ID" value="RFU35996.1"/>
    <property type="molecule type" value="Genomic_DNA"/>
</dbReference>
<feature type="non-terminal residue" evidence="9">
    <location>
        <position position="1"/>
    </location>
</feature>
<dbReference type="Proteomes" id="UP000258309">
    <property type="component" value="Unassembled WGS sequence"/>
</dbReference>
<keyword evidence="10" id="KW-1185">Reference proteome</keyword>
<dbReference type="GO" id="GO:0000981">
    <property type="term" value="F:DNA-binding transcription factor activity, RNA polymerase II-specific"/>
    <property type="evidence" value="ECO:0007669"/>
    <property type="project" value="InterPro"/>
</dbReference>
<accession>A0A3E2HRM3</accession>
<feature type="compositionally biased region" description="Polar residues" evidence="7">
    <location>
        <begin position="302"/>
        <end position="312"/>
    </location>
</feature>
<evidence type="ECO:0000256" key="4">
    <source>
        <dbReference type="ARBA" id="ARBA00023125"/>
    </source>
</evidence>
<evidence type="ECO:0000256" key="1">
    <source>
        <dbReference type="ARBA" id="ARBA00022723"/>
    </source>
</evidence>
<evidence type="ECO:0000313" key="9">
    <source>
        <dbReference type="EMBL" id="RFU35996.1"/>
    </source>
</evidence>
<evidence type="ECO:0000259" key="8">
    <source>
        <dbReference type="Pfam" id="PF00172"/>
    </source>
</evidence>
<dbReference type="SUPFAM" id="SSF57701">
    <property type="entry name" value="Zn2/Cys6 DNA-binding domain"/>
    <property type="match status" value="1"/>
</dbReference>
<dbReference type="GO" id="GO:0003677">
    <property type="term" value="F:DNA binding"/>
    <property type="evidence" value="ECO:0007669"/>
    <property type="project" value="UniProtKB-KW"/>
</dbReference>
<dbReference type="Pfam" id="PF00172">
    <property type="entry name" value="Zn_clus"/>
    <property type="match status" value="1"/>
</dbReference>
<dbReference type="GO" id="GO:0008270">
    <property type="term" value="F:zinc ion binding"/>
    <property type="evidence" value="ECO:0007669"/>
    <property type="project" value="InterPro"/>
</dbReference>
<comment type="caution">
    <text evidence="9">The sequence shown here is derived from an EMBL/GenBank/DDBJ whole genome shotgun (WGS) entry which is preliminary data.</text>
</comment>
<evidence type="ECO:0000313" key="10">
    <source>
        <dbReference type="Proteomes" id="UP000258309"/>
    </source>
</evidence>
<name>A0A3E2HRM3_SCYLI</name>
<evidence type="ECO:0000256" key="5">
    <source>
        <dbReference type="ARBA" id="ARBA00023163"/>
    </source>
</evidence>
<dbReference type="STRING" id="5539.A0A3E2HRM3"/>
<keyword evidence="6" id="KW-0539">Nucleus</keyword>
<evidence type="ECO:0000256" key="2">
    <source>
        <dbReference type="ARBA" id="ARBA00022833"/>
    </source>
</evidence>
<dbReference type="InterPro" id="IPR036864">
    <property type="entry name" value="Zn2-C6_fun-type_DNA-bd_sf"/>
</dbReference>
<feature type="region of interest" description="Disordered" evidence="7">
    <location>
        <begin position="1"/>
        <end position="139"/>
    </location>
</feature>
<proteinExistence type="predicted"/>
<dbReference type="Gene3D" id="4.10.240.10">
    <property type="entry name" value="Zn(2)-C6 fungal-type DNA-binding domain"/>
    <property type="match status" value="1"/>
</dbReference>
<feature type="compositionally biased region" description="Low complexity" evidence="7">
    <location>
        <begin position="25"/>
        <end position="54"/>
    </location>
</feature>
<keyword evidence="5" id="KW-0804">Transcription</keyword>
<reference evidence="9 10" key="1">
    <citation type="submission" date="2018-05" db="EMBL/GenBank/DDBJ databases">
        <title>Draft genome sequence of Scytalidium lignicola DSM 105466, a ubiquitous saprotrophic fungus.</title>
        <authorList>
            <person name="Buettner E."/>
            <person name="Gebauer A.M."/>
            <person name="Hofrichter M."/>
            <person name="Liers C."/>
            <person name="Kellner H."/>
        </authorList>
    </citation>
    <scope>NUCLEOTIDE SEQUENCE [LARGE SCALE GENOMIC DNA]</scope>
    <source>
        <strain evidence="9 10">DSM 105466</strain>
    </source>
</reference>
<gene>
    <name evidence="9" type="ORF">B7463_g380</name>
</gene>
<dbReference type="CDD" id="cd00067">
    <property type="entry name" value="GAL4"/>
    <property type="match status" value="1"/>
</dbReference>
<evidence type="ECO:0000256" key="7">
    <source>
        <dbReference type="SAM" id="MobiDB-lite"/>
    </source>
</evidence>
<sequence>MAQQHNSNRNSPHLNHLQNGSAPNSPSMSTSQQQGGQSRQPVSYPSPTSYPSPSLQNAQYNYPPPNTQQVSEPYRASPTGSNGSMSLPSMRSLDPLQQQQQQQQQHHMGSPLPPSVAQMGGPYYTPQGQPIPYPSVTSDPTGQMRYALPVTADSRVMSGGRHKKCDEQHPACRNCQKSKRECLGYDPIFKQQPGPAAIQPAPSSAPPQAPIVATANPYGNQPQMLQSGYGAPVTNMGYVEPALSAGVSSPGSATQTYDYTSAIDPALEAAAPAPTAASSNQFQAATTPGMPTFREDLKREMQSASPFSSGASDTPHLRGGASSFLPPSASSSGENVAYTTTPAKRSINELLALGGPAPPPLPANSDITQSPSTIDEAKHLFYSIYAPGLENFLETKWFQIKGVSKLLSDKSLLEQFAQLLEQFAKSQNVDPRQVDPRQLAYTATVEARVVWALACMVRQSASETNGVKSESAPAIPAADNAVEAGHRLTVFEKLLTNSVAEANPLTKPIPTADHHKLRELEFWYTLGNFVAIKEDDPGSAKQTDDTLAILRNLLDGRENRDVLYSIAVVRAIGPRVTEYAPGEQPVHFDESDNRSKVIVAKKFVQDEAQGAGTTNVIRRLCELAARSWLPAAASTPAPQVK</sequence>
<dbReference type="InterPro" id="IPR001138">
    <property type="entry name" value="Zn2Cys6_DnaBD"/>
</dbReference>
<dbReference type="InterPro" id="IPR052360">
    <property type="entry name" value="Transcr_Regulatory_Proteins"/>
</dbReference>
<feature type="compositionally biased region" description="Low complexity" evidence="7">
    <location>
        <begin position="319"/>
        <end position="333"/>
    </location>
</feature>
<feature type="compositionally biased region" description="Polar residues" evidence="7">
    <location>
        <begin position="1"/>
        <end position="24"/>
    </location>
</feature>
<dbReference type="PANTHER" id="PTHR36206">
    <property type="entry name" value="ASPERCRYPTIN BIOSYNTHESIS CLUSTER-SPECIFIC TRANSCRIPTION REGULATOR ATNN-RELATED"/>
    <property type="match status" value="1"/>
</dbReference>
<keyword evidence="2" id="KW-0862">Zinc</keyword>
<feature type="region of interest" description="Disordered" evidence="7">
    <location>
        <begin position="299"/>
        <end position="336"/>
    </location>
</feature>
<dbReference type="OMA" id="NAQMRYQ"/>
<organism evidence="9 10">
    <name type="scientific">Scytalidium lignicola</name>
    <name type="common">Hyphomycete</name>
    <dbReference type="NCBI Taxonomy" id="5539"/>
    <lineage>
        <taxon>Eukaryota</taxon>
        <taxon>Fungi</taxon>
        <taxon>Dikarya</taxon>
        <taxon>Ascomycota</taxon>
        <taxon>Pezizomycotina</taxon>
        <taxon>Leotiomycetes</taxon>
        <taxon>Leotiomycetes incertae sedis</taxon>
        <taxon>Scytalidium</taxon>
    </lineage>
</organism>